<dbReference type="PANTHER" id="PTHR37817">
    <property type="entry name" value="N-ACETYLTRANSFERASE EIS"/>
    <property type="match status" value="1"/>
</dbReference>
<dbReference type="AlphaFoldDB" id="A0A1B3WEM7"/>
<feature type="domain" description="N-acetyltransferase" evidence="1">
    <location>
        <begin position="1"/>
        <end position="154"/>
    </location>
</feature>
<dbReference type="GO" id="GO:0030649">
    <property type="term" value="P:aminoglycoside antibiotic catabolic process"/>
    <property type="evidence" value="ECO:0007669"/>
    <property type="project" value="TreeGrafter"/>
</dbReference>
<dbReference type="InterPro" id="IPR051554">
    <property type="entry name" value="Acetyltransferase_Eis"/>
</dbReference>
<reference evidence="3" key="1">
    <citation type="submission" date="2016-08" db="EMBL/GenBank/DDBJ databases">
        <authorList>
            <person name="Holder M.E."/>
            <person name="Ajami N.J."/>
            <person name="Petrosino J.F."/>
        </authorList>
    </citation>
    <scope>NUCLEOTIDE SEQUENCE [LARGE SCALE GENOMIC DNA]</scope>
    <source>
        <strain evidence="3">F0677</strain>
    </source>
</reference>
<dbReference type="SUPFAM" id="SSF55729">
    <property type="entry name" value="Acyl-CoA N-acyltransferases (Nat)"/>
    <property type="match status" value="1"/>
</dbReference>
<dbReference type="PANTHER" id="PTHR37817:SF1">
    <property type="entry name" value="N-ACETYLTRANSFERASE EIS"/>
    <property type="match status" value="1"/>
</dbReference>
<organism evidence="2 3">
    <name type="scientific">Dialister pneumosintes</name>
    <dbReference type="NCBI Taxonomy" id="39950"/>
    <lineage>
        <taxon>Bacteria</taxon>
        <taxon>Bacillati</taxon>
        <taxon>Bacillota</taxon>
        <taxon>Negativicutes</taxon>
        <taxon>Veillonellales</taxon>
        <taxon>Veillonellaceae</taxon>
        <taxon>Dialister</taxon>
    </lineage>
</organism>
<proteinExistence type="predicted"/>
<dbReference type="STRING" id="39950.BCB69_05340"/>
<sequence length="419" mass="48301">MQFRRAKESDSKDIKSLWAYCFEKPDEAFFQWFFSKIYEHDNVVVAEEQGNIAAAVHLRPYEICLRGNSLLVDYAVGLATHPAARGNGIGKKLLKNAFRFSRSNGNSTMILMPSDASFYQPLGCSFYVHQWKRETSPEWLGKVGSKPSWVKTLSSPDEWELLDGIYRTFIKGRNGFSIREESSWRRLIEGQLEEGYIAVVGDETGAAGYLFYGVNDTHLLAGEMAYSSNKGREELYFFMAGHRGSIARCSWFEPLDDRSFYYWPNGAEHIYIENKTFPFMMCRIIDPVAAMDGMPCDKDLDGEFSFQLVDSVLSENNGIYMLNAENGYIHALQDDVFYNLRIHVEDMAGVDLDHHIPEPAFCMNIPALNELVFGASDFKELLHRDMITWLTTDESKREKVTRFMMKVWNKQANWINEWY</sequence>
<dbReference type="InterPro" id="IPR036527">
    <property type="entry name" value="SCP2_sterol-bd_dom_sf"/>
</dbReference>
<evidence type="ECO:0000259" key="1">
    <source>
        <dbReference type="PROSITE" id="PS51186"/>
    </source>
</evidence>
<dbReference type="KEGG" id="dpn:BCB69_05340"/>
<dbReference type="Pfam" id="PF17668">
    <property type="entry name" value="Acetyltransf_17"/>
    <property type="match status" value="1"/>
</dbReference>
<dbReference type="InterPro" id="IPR000182">
    <property type="entry name" value="GNAT_dom"/>
</dbReference>
<evidence type="ECO:0000313" key="2">
    <source>
        <dbReference type="EMBL" id="AOH39417.1"/>
    </source>
</evidence>
<dbReference type="Proteomes" id="UP000094757">
    <property type="component" value="Chromosome"/>
</dbReference>
<dbReference type="SUPFAM" id="SSF55718">
    <property type="entry name" value="SCP-like"/>
    <property type="match status" value="1"/>
</dbReference>
<dbReference type="EMBL" id="CP017037">
    <property type="protein sequence ID" value="AOH39417.1"/>
    <property type="molecule type" value="Genomic_DNA"/>
</dbReference>
<accession>A0A1B3WEM7</accession>
<dbReference type="Gene3D" id="3.30.1050.10">
    <property type="entry name" value="SCP2 sterol-binding domain"/>
    <property type="match status" value="1"/>
</dbReference>
<evidence type="ECO:0000313" key="3">
    <source>
        <dbReference type="Proteomes" id="UP000094757"/>
    </source>
</evidence>
<protein>
    <submittedName>
        <fullName evidence="2">GNAT family N-acetyltransferase</fullName>
    </submittedName>
</protein>
<dbReference type="CDD" id="cd04301">
    <property type="entry name" value="NAT_SF"/>
    <property type="match status" value="1"/>
</dbReference>
<dbReference type="InterPro" id="IPR016181">
    <property type="entry name" value="Acyl_CoA_acyltransferase"/>
</dbReference>
<keyword evidence="2" id="KW-0808">Transferase</keyword>
<dbReference type="Gene3D" id="3.40.630.30">
    <property type="match status" value="2"/>
</dbReference>
<dbReference type="RefSeq" id="WP_069177224.1">
    <property type="nucleotide sequence ID" value="NZ_CP017037.1"/>
</dbReference>
<dbReference type="PROSITE" id="PS51186">
    <property type="entry name" value="GNAT"/>
    <property type="match status" value="1"/>
</dbReference>
<dbReference type="GO" id="GO:0034069">
    <property type="term" value="F:aminoglycoside N-acetyltransferase activity"/>
    <property type="evidence" value="ECO:0007669"/>
    <property type="project" value="TreeGrafter"/>
</dbReference>
<dbReference type="InterPro" id="IPR041380">
    <property type="entry name" value="Acetyltransf_17"/>
</dbReference>
<dbReference type="Pfam" id="PF13527">
    <property type="entry name" value="Acetyltransf_9"/>
    <property type="match status" value="1"/>
</dbReference>
<gene>
    <name evidence="2" type="ORF">BCB69_05340</name>
</gene>
<name>A0A1B3WEM7_9FIRM</name>